<comment type="caution">
    <text evidence="2">The sequence shown here is derived from an EMBL/GenBank/DDBJ whole genome shotgun (WGS) entry which is preliminary data.</text>
</comment>
<organism evidence="2 3">
    <name type="scientific">Myriangium duriaei CBS 260.36</name>
    <dbReference type="NCBI Taxonomy" id="1168546"/>
    <lineage>
        <taxon>Eukaryota</taxon>
        <taxon>Fungi</taxon>
        <taxon>Dikarya</taxon>
        <taxon>Ascomycota</taxon>
        <taxon>Pezizomycotina</taxon>
        <taxon>Dothideomycetes</taxon>
        <taxon>Dothideomycetidae</taxon>
        <taxon>Myriangiales</taxon>
        <taxon>Myriangiaceae</taxon>
        <taxon>Myriangium</taxon>
    </lineage>
</organism>
<evidence type="ECO:0000256" key="1">
    <source>
        <dbReference type="SAM" id="MobiDB-lite"/>
    </source>
</evidence>
<reference evidence="2" key="1">
    <citation type="journal article" date="2020" name="Stud. Mycol.">
        <title>101 Dothideomycetes genomes: a test case for predicting lifestyles and emergence of pathogens.</title>
        <authorList>
            <person name="Haridas S."/>
            <person name="Albert R."/>
            <person name="Binder M."/>
            <person name="Bloem J."/>
            <person name="Labutti K."/>
            <person name="Salamov A."/>
            <person name="Andreopoulos B."/>
            <person name="Baker S."/>
            <person name="Barry K."/>
            <person name="Bills G."/>
            <person name="Bluhm B."/>
            <person name="Cannon C."/>
            <person name="Castanera R."/>
            <person name="Culley D."/>
            <person name="Daum C."/>
            <person name="Ezra D."/>
            <person name="Gonzalez J."/>
            <person name="Henrissat B."/>
            <person name="Kuo A."/>
            <person name="Liang C."/>
            <person name="Lipzen A."/>
            <person name="Lutzoni F."/>
            <person name="Magnuson J."/>
            <person name="Mondo S."/>
            <person name="Nolan M."/>
            <person name="Ohm R."/>
            <person name="Pangilinan J."/>
            <person name="Park H.-J."/>
            <person name="Ramirez L."/>
            <person name="Alfaro M."/>
            <person name="Sun H."/>
            <person name="Tritt A."/>
            <person name="Yoshinaga Y."/>
            <person name="Zwiers L.-H."/>
            <person name="Turgeon B."/>
            <person name="Goodwin S."/>
            <person name="Spatafora J."/>
            <person name="Crous P."/>
            <person name="Grigoriev I."/>
        </authorList>
    </citation>
    <scope>NUCLEOTIDE SEQUENCE</scope>
    <source>
        <strain evidence="2">CBS 260.36</strain>
    </source>
</reference>
<evidence type="ECO:0000313" key="2">
    <source>
        <dbReference type="EMBL" id="KAF2156414.1"/>
    </source>
</evidence>
<feature type="compositionally biased region" description="Polar residues" evidence="1">
    <location>
        <begin position="155"/>
        <end position="171"/>
    </location>
</feature>
<sequence>MPRLSQIPVLGPIARDVSFLSRSVAARISPPTSPRDDFPRAEADAQVWAWLASSGPTSPTSPHGNSNAPSHGTTTTLQRRGTTRSSRLSHHESSSKRTHHNGSKEHTVATASQYGNLSRRSTAMSASPPPRQSTEVTIYRTVSSPGHSPTERHSNLSGQGSNLARTSSTRPAPSHRT</sequence>
<evidence type="ECO:0000313" key="3">
    <source>
        <dbReference type="Proteomes" id="UP000799439"/>
    </source>
</evidence>
<accession>A0A9P4J7P7</accession>
<keyword evidence="3" id="KW-1185">Reference proteome</keyword>
<dbReference type="AlphaFoldDB" id="A0A9P4J7P7"/>
<feature type="compositionally biased region" description="Polar residues" evidence="1">
    <location>
        <begin position="109"/>
        <end position="125"/>
    </location>
</feature>
<name>A0A9P4J7P7_9PEZI</name>
<dbReference type="Proteomes" id="UP000799439">
    <property type="component" value="Unassembled WGS sequence"/>
</dbReference>
<protein>
    <submittedName>
        <fullName evidence="2">Uncharacterized protein</fullName>
    </submittedName>
</protein>
<feature type="compositionally biased region" description="Polar residues" evidence="1">
    <location>
        <begin position="132"/>
        <end position="147"/>
    </location>
</feature>
<feature type="compositionally biased region" description="Low complexity" evidence="1">
    <location>
        <begin position="53"/>
        <end position="86"/>
    </location>
</feature>
<gene>
    <name evidence="2" type="ORF">K461DRAFT_95612</name>
</gene>
<dbReference type="EMBL" id="ML996082">
    <property type="protein sequence ID" value="KAF2156414.1"/>
    <property type="molecule type" value="Genomic_DNA"/>
</dbReference>
<proteinExistence type="predicted"/>
<feature type="region of interest" description="Disordered" evidence="1">
    <location>
        <begin position="49"/>
        <end position="177"/>
    </location>
</feature>